<name>A0A6B1DYF2_9CHLR</name>
<organism evidence="5">
    <name type="scientific">Caldilineaceae bacterium SB0662_bin_9</name>
    <dbReference type="NCBI Taxonomy" id="2605258"/>
    <lineage>
        <taxon>Bacteria</taxon>
        <taxon>Bacillati</taxon>
        <taxon>Chloroflexota</taxon>
        <taxon>Caldilineae</taxon>
        <taxon>Caldilineales</taxon>
        <taxon>Caldilineaceae</taxon>
    </lineage>
</organism>
<evidence type="ECO:0000256" key="1">
    <source>
        <dbReference type="SAM" id="Coils"/>
    </source>
</evidence>
<evidence type="ECO:0000313" key="5">
    <source>
        <dbReference type="EMBL" id="MYD91682.1"/>
    </source>
</evidence>
<keyword evidence="1" id="KW-0175">Coiled coil</keyword>
<dbReference type="InterPro" id="IPR038734">
    <property type="entry name" value="YhaN_AAA"/>
</dbReference>
<accession>A0A6B1DYF2</accession>
<dbReference type="PANTHER" id="PTHR41259">
    <property type="entry name" value="DOUBLE-STRAND BREAK REPAIR RAD50 ATPASE, PUTATIVE-RELATED"/>
    <property type="match status" value="1"/>
</dbReference>
<comment type="caution">
    <text evidence="5">The sequence shown here is derived from an EMBL/GenBank/DDBJ whole genome shotgun (WGS) entry which is preliminary data.</text>
</comment>
<feature type="coiled-coil region" evidence="1">
    <location>
        <begin position="1007"/>
        <end position="1034"/>
    </location>
</feature>
<keyword evidence="3" id="KW-0472">Membrane</keyword>
<dbReference type="Gene3D" id="3.40.50.300">
    <property type="entry name" value="P-loop containing nucleotide triphosphate hydrolases"/>
    <property type="match status" value="2"/>
</dbReference>
<reference evidence="5" key="1">
    <citation type="submission" date="2019-09" db="EMBL/GenBank/DDBJ databases">
        <title>Characterisation of the sponge microbiome using genome-centric metagenomics.</title>
        <authorList>
            <person name="Engelberts J.P."/>
            <person name="Robbins S.J."/>
            <person name="De Goeij J.M."/>
            <person name="Aranda M."/>
            <person name="Bell S.C."/>
            <person name="Webster N.S."/>
        </authorList>
    </citation>
    <scope>NUCLEOTIDE SEQUENCE</scope>
    <source>
        <strain evidence="5">SB0662_bin_9</strain>
    </source>
</reference>
<evidence type="ECO:0000256" key="2">
    <source>
        <dbReference type="SAM" id="MobiDB-lite"/>
    </source>
</evidence>
<dbReference type="InterPro" id="IPR027417">
    <property type="entry name" value="P-loop_NTPase"/>
</dbReference>
<feature type="domain" description="YhaN AAA" evidence="4">
    <location>
        <begin position="1"/>
        <end position="201"/>
    </location>
</feature>
<feature type="coiled-coil region" evidence="1">
    <location>
        <begin position="276"/>
        <end position="303"/>
    </location>
</feature>
<sequence>MKLTNLHISGFGRFGQEAIGPFGPNITVVYGPNEAGKSTLLEFIRTILFGFPRQARDKHYPPLSGGRHGGRVEFCDDGGETWTLERFAGVKGGPFTLRRGSGAANSDEGILQRLTAHATKDLFCNVYAFTLDELQSQGLLKNDAVAGRIYSAGMGVTRLPDFSADLRKRKEDLFKPPRGRKQKLSSLLKELEQIDSRLKELGKLSAQHQNLIANREAIDIQLSEGEHSGQDTEGQQRHAQQLLDAWEDWESLQDCEAQLAELPNFPDLPESAVERLDSLEDQLQQTREARDELQERLREETANAERPIPHTMLLNETQRVERIRRARGGFDESVGDLPDRQSELQALQAELERHLEDLGRGWDTERIARIDTSPARQQEIETLRTRWSNAADRVRDAEAVHQRELQEFTRTCEELDRITAELQLPIQDRSTGPATAQDAGFDDLLGLRDAVEAIRRGRTSFDASVGDLPERRAELKAIEQEFAERLRDLGQNWDEEALLHFDSSLVFRQEIAKWQARLQDCDRKIHEASAALEQSQRLEADAQRNAAVAAENLPPAPVAADQADPDLRRRNLRLVRSRLDAFLRARDAADSLRNQLDQGTQDESRRHTASRRSWRWVSLGSAVLGIGILVSNALWMQSSIAALSQAVNILALVALLGVAIGLWRGLRRVAASGWMARLADAVEAAEQTRDAARTELESTLLPLQLQELPTAEAIDALEDEIDRQAAVWRVWRDGKVRVEELQRTLRQRQERTVECRQELDTAQQTRHLTGTAWSAWLQERGVSGEWAPATINELTARVDEVRARLGQVQQFRARVQAIQVDIDEYIELVRPLAIRFGVPVEEANLDRFKAAADFLIDGLEQARTLDDRRTASQRRTNEQQAVVDTAGEALAKAEAARSEADSAWNKWRHGQQLPDDLTPFGASAFLAKIETVRGAADQVQGMHARIGAIQTDIDEFRAGVASLAGDCSMPLASEHPEVVADTADVLIGHAAEAQRLHASRQEATTRRDTAARDLQRQDRRLADLRDRKAALLDRGKTNDPEVFRHRVATQGRRRELERHRADCNRSLRRTCGTNLDFDDFLAELASGDVRSLREQERGLTDHLASIAEEQARLLEVRGGIETELSQLATETESAQLRLKKGLLLERLRDAADEWSKLALAELLLTETRRKFEEDRQPAVIRHAEQCFREVTENRYDRVYAPVGEQTVEVREAASGDTKGPEQLSRGTREQLYLALRFGLIREFSEHGERLPVIVDEALINFDPDRARRTAAAFATLAQTNQVIVFTCHATMRDLFTGEGAAVLDISGTFA</sequence>
<evidence type="ECO:0000259" key="4">
    <source>
        <dbReference type="Pfam" id="PF13514"/>
    </source>
</evidence>
<keyword evidence="3" id="KW-0812">Transmembrane</keyword>
<dbReference type="Pfam" id="PF13514">
    <property type="entry name" value="AAA_27"/>
    <property type="match status" value="1"/>
</dbReference>
<dbReference type="PROSITE" id="PS50890">
    <property type="entry name" value="PUA"/>
    <property type="match status" value="1"/>
</dbReference>
<dbReference type="SUPFAM" id="SSF52540">
    <property type="entry name" value="P-loop containing nucleoside triphosphate hydrolases"/>
    <property type="match status" value="1"/>
</dbReference>
<keyword evidence="3" id="KW-1133">Transmembrane helix</keyword>
<feature type="transmembrane region" description="Helical" evidence="3">
    <location>
        <begin position="614"/>
        <end position="635"/>
    </location>
</feature>
<gene>
    <name evidence="5" type="ORF">F4Y08_15340</name>
</gene>
<dbReference type="PANTHER" id="PTHR41259:SF1">
    <property type="entry name" value="DOUBLE-STRAND BREAK REPAIR RAD50 ATPASE, PUTATIVE-RELATED"/>
    <property type="match status" value="1"/>
</dbReference>
<evidence type="ECO:0000256" key="3">
    <source>
        <dbReference type="SAM" id="Phobius"/>
    </source>
</evidence>
<feature type="region of interest" description="Disordered" evidence="2">
    <location>
        <begin position="543"/>
        <end position="562"/>
    </location>
</feature>
<proteinExistence type="predicted"/>
<dbReference type="EMBL" id="VXPY01000107">
    <property type="protein sequence ID" value="MYD91682.1"/>
    <property type="molecule type" value="Genomic_DNA"/>
</dbReference>
<protein>
    <submittedName>
        <fullName evidence="5">AAA family ATPase</fullName>
    </submittedName>
</protein>
<feature type="transmembrane region" description="Helical" evidence="3">
    <location>
        <begin position="647"/>
        <end position="666"/>
    </location>
</feature>